<evidence type="ECO:0000259" key="1">
    <source>
        <dbReference type="Pfam" id="PF04937"/>
    </source>
</evidence>
<protein>
    <submittedName>
        <fullName evidence="2">DUF659 domain-containing protein</fullName>
    </submittedName>
</protein>
<dbReference type="InParanoid" id="A0A1Q3BT16"/>
<dbReference type="PANTHER" id="PTHR32166">
    <property type="entry name" value="OSJNBA0013A04.12 PROTEIN"/>
    <property type="match status" value="1"/>
</dbReference>
<dbReference type="STRING" id="3775.A0A1Q3BT16"/>
<dbReference type="InterPro" id="IPR007021">
    <property type="entry name" value="DUF659"/>
</dbReference>
<reference evidence="3" key="1">
    <citation type="submission" date="2016-04" db="EMBL/GenBank/DDBJ databases">
        <title>Cephalotus genome sequencing.</title>
        <authorList>
            <person name="Fukushima K."/>
            <person name="Hasebe M."/>
            <person name="Fang X."/>
        </authorList>
    </citation>
    <scope>NUCLEOTIDE SEQUENCE [LARGE SCALE GENOMIC DNA]</scope>
    <source>
        <strain evidence="3">cv. St1</strain>
    </source>
</reference>
<evidence type="ECO:0000313" key="3">
    <source>
        <dbReference type="Proteomes" id="UP000187406"/>
    </source>
</evidence>
<dbReference type="AlphaFoldDB" id="A0A1Q3BT16"/>
<keyword evidence="3" id="KW-1185">Reference proteome</keyword>
<accession>A0A1Q3BT16</accession>
<dbReference type="Proteomes" id="UP000187406">
    <property type="component" value="Unassembled WGS sequence"/>
</dbReference>
<feature type="non-terminal residue" evidence="2">
    <location>
        <position position="1"/>
    </location>
</feature>
<proteinExistence type="predicted"/>
<comment type="caution">
    <text evidence="2">The sequence shown here is derived from an EMBL/GenBank/DDBJ whole genome shotgun (WGS) entry which is preliminary data.</text>
</comment>
<organism evidence="2 3">
    <name type="scientific">Cephalotus follicularis</name>
    <name type="common">Albany pitcher plant</name>
    <dbReference type="NCBI Taxonomy" id="3775"/>
    <lineage>
        <taxon>Eukaryota</taxon>
        <taxon>Viridiplantae</taxon>
        <taxon>Streptophyta</taxon>
        <taxon>Embryophyta</taxon>
        <taxon>Tracheophyta</taxon>
        <taxon>Spermatophyta</taxon>
        <taxon>Magnoliopsida</taxon>
        <taxon>eudicotyledons</taxon>
        <taxon>Gunneridae</taxon>
        <taxon>Pentapetalae</taxon>
        <taxon>rosids</taxon>
        <taxon>fabids</taxon>
        <taxon>Oxalidales</taxon>
        <taxon>Cephalotaceae</taxon>
        <taxon>Cephalotus</taxon>
    </lineage>
</organism>
<evidence type="ECO:0000313" key="2">
    <source>
        <dbReference type="EMBL" id="GAV70893.1"/>
    </source>
</evidence>
<feature type="non-terminal residue" evidence="2">
    <location>
        <position position="170"/>
    </location>
</feature>
<dbReference type="OrthoDB" id="1937290at2759"/>
<dbReference type="PANTHER" id="PTHR32166:SF81">
    <property type="entry name" value="OS06G0658400 PROTEIN"/>
    <property type="match status" value="1"/>
</dbReference>
<feature type="domain" description="DUF659" evidence="1">
    <location>
        <begin position="56"/>
        <end position="169"/>
    </location>
</feature>
<dbReference type="EMBL" id="BDDD01000850">
    <property type="protein sequence ID" value="GAV70893.1"/>
    <property type="molecule type" value="Genomic_DNA"/>
</dbReference>
<name>A0A1Q3BT16_CEPFO</name>
<sequence>SAIEKAFNKSEREHLDYEIARMFYSAGLPFNLARNPYFQYAFTYASNHNIAGYWPPGYNLLRTTLLQKEKANIDRLCASIRNSWNEKGMSIVSDGCWIDSQKRPLINFMVVSDGDAMFLKSVDCSQTKYMHFIYNLLKEVINEVGYTKLVQVITDNASNCKGAGQLIEQE</sequence>
<dbReference type="Pfam" id="PF04937">
    <property type="entry name" value="DUF659"/>
    <property type="match status" value="1"/>
</dbReference>
<gene>
    <name evidence="2" type="ORF">CFOL_v3_14391</name>
</gene>